<protein>
    <submittedName>
        <fullName evidence="1">Uncharacterized protein</fullName>
    </submittedName>
</protein>
<dbReference type="EMBL" id="KL206904">
    <property type="protein sequence ID" value="KFV86833.1"/>
    <property type="molecule type" value="Genomic_DNA"/>
</dbReference>
<dbReference type="AlphaFoldDB" id="A0A093HVU1"/>
<proteinExistence type="predicted"/>
<evidence type="ECO:0000313" key="1">
    <source>
        <dbReference type="EMBL" id="KFV86833.1"/>
    </source>
</evidence>
<organism evidence="1 2">
    <name type="scientific">Struthio camelus australis</name>
    <dbReference type="NCBI Taxonomy" id="441894"/>
    <lineage>
        <taxon>Eukaryota</taxon>
        <taxon>Metazoa</taxon>
        <taxon>Chordata</taxon>
        <taxon>Craniata</taxon>
        <taxon>Vertebrata</taxon>
        <taxon>Euteleostomi</taxon>
        <taxon>Archelosauria</taxon>
        <taxon>Archosauria</taxon>
        <taxon>Dinosauria</taxon>
        <taxon>Saurischia</taxon>
        <taxon>Theropoda</taxon>
        <taxon>Coelurosauria</taxon>
        <taxon>Aves</taxon>
        <taxon>Palaeognathae</taxon>
        <taxon>Struthioniformes</taxon>
        <taxon>Struthionidae</taxon>
        <taxon>Struthio</taxon>
    </lineage>
</organism>
<gene>
    <name evidence="1" type="ORF">N308_11519</name>
</gene>
<reference evidence="1 2" key="1">
    <citation type="submission" date="2014-04" db="EMBL/GenBank/DDBJ databases">
        <title>Genome evolution of avian class.</title>
        <authorList>
            <person name="Zhang G."/>
            <person name="Li C."/>
        </authorList>
    </citation>
    <scope>NUCLEOTIDE SEQUENCE [LARGE SCALE GENOMIC DNA]</scope>
    <source>
        <strain evidence="1">BGI_N308</strain>
    </source>
</reference>
<keyword evidence="2" id="KW-1185">Reference proteome</keyword>
<name>A0A093HVU1_STRCA</name>
<dbReference type="Proteomes" id="UP000053584">
    <property type="component" value="Unassembled WGS sequence"/>
</dbReference>
<accession>A0A093HVU1</accession>
<feature type="non-terminal residue" evidence="1">
    <location>
        <position position="45"/>
    </location>
</feature>
<sequence>VAGRANMEGSNSNGAMNACLVIKASYLFGNFSETSCLQPKKSDGS</sequence>
<evidence type="ECO:0000313" key="2">
    <source>
        <dbReference type="Proteomes" id="UP000053584"/>
    </source>
</evidence>
<feature type="non-terminal residue" evidence="1">
    <location>
        <position position="1"/>
    </location>
</feature>